<protein>
    <submittedName>
        <fullName evidence="2">Uncharacterized protein</fullName>
    </submittedName>
</protein>
<proteinExistence type="predicted"/>
<gene>
    <name evidence="2" type="ORF">POM88_013661</name>
</gene>
<dbReference type="AlphaFoldDB" id="A0AAD8MYB3"/>
<dbReference type="EMBL" id="JAUIZM010000003">
    <property type="protein sequence ID" value="KAK1394605.1"/>
    <property type="molecule type" value="Genomic_DNA"/>
</dbReference>
<sequence>MSTFGQIAQIVDIGSSWDTVLIENDVPVAADFPPSLKYTTTEKWIRDQRKRKLLTEKTWALLTAANTASGTLCTILLLVAAVKSWPMQDFTVSLPSCAATSTSVSHFIPPRRHVSSVAPALFLRYLLLRPLAAALRTLPPLFCLTPTCPQQLQTVNYRGRLTHHGWIEASPSLNFEYGEIL</sequence>
<organism evidence="2 3">
    <name type="scientific">Heracleum sosnowskyi</name>
    <dbReference type="NCBI Taxonomy" id="360622"/>
    <lineage>
        <taxon>Eukaryota</taxon>
        <taxon>Viridiplantae</taxon>
        <taxon>Streptophyta</taxon>
        <taxon>Embryophyta</taxon>
        <taxon>Tracheophyta</taxon>
        <taxon>Spermatophyta</taxon>
        <taxon>Magnoliopsida</taxon>
        <taxon>eudicotyledons</taxon>
        <taxon>Gunneridae</taxon>
        <taxon>Pentapetalae</taxon>
        <taxon>asterids</taxon>
        <taxon>campanulids</taxon>
        <taxon>Apiales</taxon>
        <taxon>Apiaceae</taxon>
        <taxon>Apioideae</taxon>
        <taxon>apioid superclade</taxon>
        <taxon>Tordylieae</taxon>
        <taxon>Tordyliinae</taxon>
        <taxon>Heracleum</taxon>
    </lineage>
</organism>
<keyword evidence="3" id="KW-1185">Reference proteome</keyword>
<comment type="caution">
    <text evidence="2">The sequence shown here is derived from an EMBL/GenBank/DDBJ whole genome shotgun (WGS) entry which is preliminary data.</text>
</comment>
<evidence type="ECO:0000313" key="2">
    <source>
        <dbReference type="EMBL" id="KAK1394605.1"/>
    </source>
</evidence>
<keyword evidence="1" id="KW-0472">Membrane</keyword>
<evidence type="ECO:0000313" key="3">
    <source>
        <dbReference type="Proteomes" id="UP001237642"/>
    </source>
</evidence>
<name>A0AAD8MYB3_9APIA</name>
<dbReference type="Proteomes" id="UP001237642">
    <property type="component" value="Unassembled WGS sequence"/>
</dbReference>
<reference evidence="2" key="1">
    <citation type="submission" date="2023-02" db="EMBL/GenBank/DDBJ databases">
        <title>Genome of toxic invasive species Heracleum sosnowskyi carries increased number of genes despite the absence of recent whole-genome duplications.</title>
        <authorList>
            <person name="Schelkunov M."/>
            <person name="Shtratnikova V."/>
            <person name="Makarenko M."/>
            <person name="Klepikova A."/>
            <person name="Omelchenko D."/>
            <person name="Novikova G."/>
            <person name="Obukhova E."/>
            <person name="Bogdanov V."/>
            <person name="Penin A."/>
            <person name="Logacheva M."/>
        </authorList>
    </citation>
    <scope>NUCLEOTIDE SEQUENCE</scope>
    <source>
        <strain evidence="2">Hsosn_3</strain>
        <tissue evidence="2">Leaf</tissue>
    </source>
</reference>
<keyword evidence="1" id="KW-1133">Transmembrane helix</keyword>
<feature type="transmembrane region" description="Helical" evidence="1">
    <location>
        <begin position="59"/>
        <end position="82"/>
    </location>
</feature>
<reference evidence="2" key="2">
    <citation type="submission" date="2023-05" db="EMBL/GenBank/DDBJ databases">
        <authorList>
            <person name="Schelkunov M.I."/>
        </authorList>
    </citation>
    <scope>NUCLEOTIDE SEQUENCE</scope>
    <source>
        <strain evidence="2">Hsosn_3</strain>
        <tissue evidence="2">Leaf</tissue>
    </source>
</reference>
<evidence type="ECO:0000256" key="1">
    <source>
        <dbReference type="SAM" id="Phobius"/>
    </source>
</evidence>
<accession>A0AAD8MYB3</accession>
<keyword evidence="1" id="KW-0812">Transmembrane</keyword>